<feature type="region of interest" description="Disordered" evidence="1">
    <location>
        <begin position="105"/>
        <end position="139"/>
    </location>
</feature>
<dbReference type="PANTHER" id="PTHR31796:SF2">
    <property type="entry name" value="SUZ DOMAIN-CONTAINING PROTEIN 1"/>
    <property type="match status" value="1"/>
</dbReference>
<evidence type="ECO:0000313" key="3">
    <source>
        <dbReference type="EMBL" id="KAJ8022199.1"/>
    </source>
</evidence>
<dbReference type="Pfam" id="PF12752">
    <property type="entry name" value="SUZ"/>
    <property type="match status" value="1"/>
</dbReference>
<dbReference type="Proteomes" id="UP001152320">
    <property type="component" value="Chromosome 21"/>
</dbReference>
<accession>A0A9Q0YKH0</accession>
<feature type="compositionally biased region" description="Polar residues" evidence="1">
    <location>
        <begin position="66"/>
        <end position="83"/>
    </location>
</feature>
<sequence length="139" mass="15363">MADEDVWDSWEDMEDSGELDKRLELEKKAQEDKSSSSSSGSNIGMIFSEDSHRTAYQPQLRILKRQTGSGDQSVGNNQDGNTKNKSKTLAEREAAYAEARLRILGSATSDNQEEVKSIEEPSAPVLMKKSPTKAPDSPR</sequence>
<dbReference type="EMBL" id="JAIZAY010000021">
    <property type="protein sequence ID" value="KAJ8022199.1"/>
    <property type="molecule type" value="Genomic_DNA"/>
</dbReference>
<dbReference type="InterPro" id="IPR039228">
    <property type="entry name" value="SZRD1"/>
</dbReference>
<protein>
    <submittedName>
        <fullName evidence="3">SUZ domain-containing protein 1</fullName>
    </submittedName>
</protein>
<name>A0A9Q0YKH0_HOLLE</name>
<keyword evidence="4" id="KW-1185">Reference proteome</keyword>
<dbReference type="InterPro" id="IPR024771">
    <property type="entry name" value="SUZ"/>
</dbReference>
<feature type="compositionally biased region" description="Basic and acidic residues" evidence="1">
    <location>
        <begin position="18"/>
        <end position="34"/>
    </location>
</feature>
<evidence type="ECO:0000259" key="2">
    <source>
        <dbReference type="PROSITE" id="PS51673"/>
    </source>
</evidence>
<dbReference type="PROSITE" id="PS51673">
    <property type="entry name" value="SUZ"/>
    <property type="match status" value="1"/>
</dbReference>
<comment type="caution">
    <text evidence="3">The sequence shown here is derived from an EMBL/GenBank/DDBJ whole genome shotgun (WGS) entry which is preliminary data.</text>
</comment>
<proteinExistence type="predicted"/>
<feature type="domain" description="SUZ" evidence="2">
    <location>
        <begin position="41"/>
        <end position="108"/>
    </location>
</feature>
<feature type="region of interest" description="Disordered" evidence="1">
    <location>
        <begin position="1"/>
        <end position="93"/>
    </location>
</feature>
<feature type="compositionally biased region" description="Acidic residues" evidence="1">
    <location>
        <begin position="1"/>
        <end position="17"/>
    </location>
</feature>
<gene>
    <name evidence="3" type="ORF">HOLleu_39613</name>
</gene>
<evidence type="ECO:0000313" key="4">
    <source>
        <dbReference type="Proteomes" id="UP001152320"/>
    </source>
</evidence>
<organism evidence="3 4">
    <name type="scientific">Holothuria leucospilota</name>
    <name type="common">Black long sea cucumber</name>
    <name type="synonym">Mertensiothuria leucospilota</name>
    <dbReference type="NCBI Taxonomy" id="206669"/>
    <lineage>
        <taxon>Eukaryota</taxon>
        <taxon>Metazoa</taxon>
        <taxon>Echinodermata</taxon>
        <taxon>Eleutherozoa</taxon>
        <taxon>Echinozoa</taxon>
        <taxon>Holothuroidea</taxon>
        <taxon>Aspidochirotacea</taxon>
        <taxon>Aspidochirotida</taxon>
        <taxon>Holothuriidae</taxon>
        <taxon>Holothuria</taxon>
    </lineage>
</organism>
<dbReference type="PANTHER" id="PTHR31796">
    <property type="entry name" value="SUZ DOMAIN-CONTAINING PROTEIN 1"/>
    <property type="match status" value="1"/>
</dbReference>
<dbReference type="OrthoDB" id="5373615at2759"/>
<dbReference type="AlphaFoldDB" id="A0A9Q0YKH0"/>
<evidence type="ECO:0000256" key="1">
    <source>
        <dbReference type="SAM" id="MobiDB-lite"/>
    </source>
</evidence>
<reference evidence="3" key="1">
    <citation type="submission" date="2021-10" db="EMBL/GenBank/DDBJ databases">
        <title>Tropical sea cucumber genome reveals ecological adaptation and Cuvierian tubules defense mechanism.</title>
        <authorList>
            <person name="Chen T."/>
        </authorList>
    </citation>
    <scope>NUCLEOTIDE SEQUENCE</scope>
    <source>
        <strain evidence="3">Nanhai2018</strain>
        <tissue evidence="3">Muscle</tissue>
    </source>
</reference>